<sequence>MQERGLPPAHPSLPAIPRNRTPVASSSYAAPAFFGPSAPLTNPYAQSYSSHYAQAYSAATNSEGYAYSSTYNTSVNASSSSSNFSREPSGQFSNSLLHSAAWYQPGACRCTYKGCNFAASHKALETHMMDRHLIYPPGWEKRQKKPDWDTDPSLKGKPIPIQGTNLILDKPEDLEAWIAERKKRFPTTARVDDKKRKMEEASARGQLPIGDHGFGSRKRQRTDEGGDRDRGRTNNHARGRVRASDSGWRGRGRGRGGLHTFQPHETTKEPEILLQEQAVSTSSLPSQGDDEDAPEVVSSKGPIQLADEPPLSAAPETNVSRHLPERMSSKARPPKKTPLQPKKEPHNPFASRPTLLRNLLLPEIRVTISNLSQAIRFLVDNDFLQDVEEKPGDADEKMIEVISDDTGAGEAKAPVVE</sequence>
<dbReference type="GO" id="GO:0003723">
    <property type="term" value="F:RNA binding"/>
    <property type="evidence" value="ECO:0007669"/>
    <property type="project" value="InterPro"/>
</dbReference>
<feature type="region of interest" description="Disordered" evidence="1">
    <location>
        <begin position="141"/>
        <end position="164"/>
    </location>
</feature>
<feature type="region of interest" description="Disordered" evidence="1">
    <location>
        <begin position="1"/>
        <end position="22"/>
    </location>
</feature>
<accession>A0A369KE10</accession>
<proteinExistence type="predicted"/>
<dbReference type="PANTHER" id="PTHR13309">
    <property type="entry name" value="NUCLEAR FRAGILE X MENTAL RETARDATION PROTEIN INTERACTING PROTEIN 1"/>
    <property type="match status" value="1"/>
</dbReference>
<dbReference type="AlphaFoldDB" id="A0A369KE10"/>
<dbReference type="STRING" id="39966.A0A369KE10"/>
<feature type="region of interest" description="Disordered" evidence="1">
    <location>
        <begin position="187"/>
        <end position="351"/>
    </location>
</feature>
<name>A0A369KE10_HYPMA</name>
<dbReference type="EMBL" id="LUEZ02000010">
    <property type="protein sequence ID" value="RDB29166.1"/>
    <property type="molecule type" value="Genomic_DNA"/>
</dbReference>
<feature type="compositionally biased region" description="Basic and acidic residues" evidence="1">
    <location>
        <begin position="190"/>
        <end position="202"/>
    </location>
</feature>
<feature type="compositionally biased region" description="Basic and acidic residues" evidence="1">
    <location>
        <begin position="141"/>
        <end position="154"/>
    </location>
</feature>
<evidence type="ECO:0000259" key="2">
    <source>
        <dbReference type="Pfam" id="PF10453"/>
    </source>
</evidence>
<dbReference type="Proteomes" id="UP000076154">
    <property type="component" value="Unassembled WGS sequence"/>
</dbReference>
<dbReference type="OrthoDB" id="273070at2759"/>
<protein>
    <submittedName>
        <fullName evidence="3">Nuclear fragile X mental retardation-interacting protein 1</fullName>
    </submittedName>
</protein>
<feature type="domain" description="FMR1-interacting protein 1 conserved" evidence="2">
    <location>
        <begin position="155"/>
        <end position="206"/>
    </location>
</feature>
<evidence type="ECO:0000313" key="3">
    <source>
        <dbReference type="EMBL" id="RDB29166.1"/>
    </source>
</evidence>
<gene>
    <name evidence="3" type="primary">Nufip1</name>
    <name evidence="3" type="ORF">Hypma_015436</name>
</gene>
<dbReference type="PANTHER" id="PTHR13309:SF0">
    <property type="entry name" value="FMR1-INTERACTING PROTEIN NUFIP1"/>
    <property type="match status" value="1"/>
</dbReference>
<evidence type="ECO:0000313" key="4">
    <source>
        <dbReference type="Proteomes" id="UP000076154"/>
    </source>
</evidence>
<dbReference type="InParanoid" id="A0A369KE10"/>
<comment type="caution">
    <text evidence="3">The sequence shown here is derived from an EMBL/GenBank/DDBJ whole genome shotgun (WGS) entry which is preliminary data.</text>
</comment>
<reference evidence="3" key="1">
    <citation type="submission" date="2018-04" db="EMBL/GenBank/DDBJ databases">
        <title>Whole genome sequencing of Hypsizygus marmoreus.</title>
        <authorList>
            <person name="Choi I.-G."/>
            <person name="Min B."/>
            <person name="Kim J.-G."/>
            <person name="Kim S."/>
            <person name="Oh Y.-L."/>
            <person name="Kong W.-S."/>
            <person name="Park H."/>
            <person name="Jeong J."/>
            <person name="Song E.-S."/>
        </authorList>
    </citation>
    <scope>NUCLEOTIDE SEQUENCE [LARGE SCALE GENOMIC DNA]</scope>
    <source>
        <strain evidence="3">51987-8</strain>
    </source>
</reference>
<evidence type="ECO:0000256" key="1">
    <source>
        <dbReference type="SAM" id="MobiDB-lite"/>
    </source>
</evidence>
<organism evidence="3 4">
    <name type="scientific">Hypsizygus marmoreus</name>
    <name type="common">White beech mushroom</name>
    <name type="synonym">Agaricus marmoreus</name>
    <dbReference type="NCBI Taxonomy" id="39966"/>
    <lineage>
        <taxon>Eukaryota</taxon>
        <taxon>Fungi</taxon>
        <taxon>Dikarya</taxon>
        <taxon>Basidiomycota</taxon>
        <taxon>Agaricomycotina</taxon>
        <taxon>Agaricomycetes</taxon>
        <taxon>Agaricomycetidae</taxon>
        <taxon>Agaricales</taxon>
        <taxon>Tricholomatineae</taxon>
        <taxon>Lyophyllaceae</taxon>
        <taxon>Hypsizygus</taxon>
    </lineage>
</organism>
<keyword evidence="4" id="KW-1185">Reference proteome</keyword>
<dbReference type="GO" id="GO:0000492">
    <property type="term" value="P:box C/D snoRNP assembly"/>
    <property type="evidence" value="ECO:0007669"/>
    <property type="project" value="TreeGrafter"/>
</dbReference>
<feature type="compositionally biased region" description="Polar residues" evidence="1">
    <location>
        <begin position="277"/>
        <end position="286"/>
    </location>
</feature>
<dbReference type="Pfam" id="PF10453">
    <property type="entry name" value="NUFIP1"/>
    <property type="match status" value="1"/>
</dbReference>
<dbReference type="GO" id="GO:0005634">
    <property type="term" value="C:nucleus"/>
    <property type="evidence" value="ECO:0007669"/>
    <property type="project" value="TreeGrafter"/>
</dbReference>
<feature type="compositionally biased region" description="Basic and acidic residues" evidence="1">
    <location>
        <begin position="221"/>
        <end position="232"/>
    </location>
</feature>
<dbReference type="InterPro" id="IPR039136">
    <property type="entry name" value="NUFIP1-like"/>
</dbReference>
<dbReference type="InterPro" id="IPR019496">
    <property type="entry name" value="NUFIP1_cons_dom"/>
</dbReference>